<dbReference type="Proteomes" id="UP000182725">
    <property type="component" value="Unassembled WGS sequence"/>
</dbReference>
<dbReference type="PANTHER" id="PTHR11452:SF42">
    <property type="entry name" value="ALPHA-GALACTOSIDASE"/>
    <property type="match status" value="1"/>
</dbReference>
<dbReference type="EMBL" id="FNTV01000001">
    <property type="protein sequence ID" value="SEE77295.1"/>
    <property type="molecule type" value="Genomic_DNA"/>
</dbReference>
<dbReference type="InterPro" id="IPR002241">
    <property type="entry name" value="Glyco_hydro_27"/>
</dbReference>
<evidence type="ECO:0000256" key="2">
    <source>
        <dbReference type="ARBA" id="ARBA00022729"/>
    </source>
</evidence>
<accession>A0A0U3RG35</accession>
<organism evidence="7 8">
    <name type="scientific">Arthrobacter alpinus</name>
    <dbReference type="NCBI Taxonomy" id="656366"/>
    <lineage>
        <taxon>Bacteria</taxon>
        <taxon>Bacillati</taxon>
        <taxon>Actinomycetota</taxon>
        <taxon>Actinomycetes</taxon>
        <taxon>Micrococcales</taxon>
        <taxon>Micrococcaceae</taxon>
        <taxon>Arthrobacter</taxon>
    </lineage>
</organism>
<dbReference type="EC" id="3.2.1.22" evidence="5"/>
<keyword evidence="4 5" id="KW-0326">Glycosidase</keyword>
<evidence type="ECO:0000256" key="4">
    <source>
        <dbReference type="ARBA" id="ARBA00023295"/>
    </source>
</evidence>
<dbReference type="Pfam" id="PF16499">
    <property type="entry name" value="Melibiase_2"/>
    <property type="match status" value="1"/>
</dbReference>
<gene>
    <name evidence="7" type="ORF">SAMN04489740_2491</name>
</gene>
<dbReference type="AlphaFoldDB" id="A0A0U3RG35"/>
<evidence type="ECO:0000313" key="7">
    <source>
        <dbReference type="EMBL" id="SEE77295.1"/>
    </source>
</evidence>
<name>A0A0U3RG35_9MICC</name>
<dbReference type="STRING" id="656366.AS189_18460"/>
<evidence type="ECO:0000256" key="1">
    <source>
        <dbReference type="ARBA" id="ARBA00009743"/>
    </source>
</evidence>
<dbReference type="PANTHER" id="PTHR11452">
    <property type="entry name" value="ALPHA-GALACTOSIDASE/ALPHA-N-ACETYLGALACTOSAMINIDASE"/>
    <property type="match status" value="1"/>
</dbReference>
<dbReference type="SUPFAM" id="SSF51445">
    <property type="entry name" value="(Trans)glycosidases"/>
    <property type="match status" value="1"/>
</dbReference>
<dbReference type="GO" id="GO:0004557">
    <property type="term" value="F:alpha-galactosidase activity"/>
    <property type="evidence" value="ECO:0007669"/>
    <property type="project" value="UniProtKB-EC"/>
</dbReference>
<reference evidence="7 8" key="1">
    <citation type="submission" date="2016-10" db="EMBL/GenBank/DDBJ databases">
        <authorList>
            <person name="de Groot N.N."/>
        </authorList>
    </citation>
    <scope>NUCLEOTIDE SEQUENCE [LARGE SCALE GENOMIC DNA]</scope>
    <source>
        <strain evidence="7 8">DSM 22274</strain>
    </source>
</reference>
<dbReference type="Gene3D" id="2.60.40.1180">
    <property type="entry name" value="Golgi alpha-mannosidase II"/>
    <property type="match status" value="1"/>
</dbReference>
<evidence type="ECO:0000259" key="6">
    <source>
        <dbReference type="Pfam" id="PF17801"/>
    </source>
</evidence>
<dbReference type="eggNOG" id="COG1501">
    <property type="taxonomic scope" value="Bacteria"/>
</dbReference>
<comment type="similarity">
    <text evidence="1 5">Belongs to the glycosyl hydrolase 27 family.</text>
</comment>
<dbReference type="GO" id="GO:0005975">
    <property type="term" value="P:carbohydrate metabolic process"/>
    <property type="evidence" value="ECO:0007669"/>
    <property type="project" value="InterPro"/>
</dbReference>
<protein>
    <recommendedName>
        <fullName evidence="5">Alpha-galactosidase</fullName>
        <ecNumber evidence="5">3.2.1.22</ecNumber>
    </recommendedName>
    <alternativeName>
        <fullName evidence="5">Melibiase</fullName>
    </alternativeName>
</protein>
<accession>A0A1H5LJT9</accession>
<keyword evidence="3 5" id="KW-0378">Hydrolase</keyword>
<sequence>MSSTNRAVSRLAPVPPMGWNSWDCYGTTVTEEEVLENAQFVRDHLLPSGWDTVVVDIAWYDPTARSHGYNEDAPVVLDAYGRQLPARNRFPSAVGSTGFAVLASAIHAMGLRFGIHVMRGIPRRAVEQNLPVEGTEWTASQIANKNDTCSWNPDNFGLDHGHPGAQAYYDGQVAQFARWGVDFLKVDDMQAPYHDEEITAYATAIARSGREITLSLSPGTNLPTTHIDHLRENANMWRISDDLWDRWDDVHAQFARLARWAPLQRSGGWADADMLPVGRIGLRAERGEPRDSRLTPAEQQTLLTLWVMGRSPLMMGGDLPTTDKATIERLANPALSRVLTTTTNNREIIREPKSKGRGEVVVWAASAETSHFVAVFWTGEADSELSVALSSVVGFTAARDSWAARDLWEQSPARNLELDAEGRFAVAVPSHGVRWYELVPVAASD</sequence>
<keyword evidence="5" id="KW-1015">Disulfide bond</keyword>
<comment type="catalytic activity">
    <reaction evidence="5">
        <text>Hydrolysis of terminal, non-reducing alpha-D-galactose residues in alpha-D-galactosides, including galactose oligosaccharides, galactomannans and galactolipids.</text>
        <dbReference type="EC" id="3.2.1.22"/>
    </reaction>
</comment>
<keyword evidence="2" id="KW-0732">Signal</keyword>
<dbReference type="KEGG" id="arw:MB46_00265"/>
<dbReference type="InterPro" id="IPR017853">
    <property type="entry name" value="GH"/>
</dbReference>
<dbReference type="Gene3D" id="3.20.20.70">
    <property type="entry name" value="Aldolase class I"/>
    <property type="match status" value="1"/>
</dbReference>
<dbReference type="InterPro" id="IPR013780">
    <property type="entry name" value="Glyco_hydro_b"/>
</dbReference>
<evidence type="ECO:0000256" key="3">
    <source>
        <dbReference type="ARBA" id="ARBA00022801"/>
    </source>
</evidence>
<dbReference type="InterPro" id="IPR013785">
    <property type="entry name" value="Aldolase_TIM"/>
</dbReference>
<dbReference type="CDD" id="cd14792">
    <property type="entry name" value="GH27"/>
    <property type="match status" value="1"/>
</dbReference>
<proteinExistence type="inferred from homology"/>
<dbReference type="Pfam" id="PF17801">
    <property type="entry name" value="Melibiase_C"/>
    <property type="match status" value="1"/>
</dbReference>
<feature type="domain" description="Alpha galactosidase C-terminal" evidence="6">
    <location>
        <begin position="358"/>
        <end position="437"/>
    </location>
</feature>
<dbReference type="PRINTS" id="PR00740">
    <property type="entry name" value="GLHYDRLASE27"/>
</dbReference>
<evidence type="ECO:0000313" key="8">
    <source>
        <dbReference type="Proteomes" id="UP000182725"/>
    </source>
</evidence>
<dbReference type="RefSeq" id="WP_050070417.1">
    <property type="nucleotide sequence ID" value="NZ_CP013745.1"/>
</dbReference>
<dbReference type="InterPro" id="IPR041233">
    <property type="entry name" value="Melibiase_C"/>
</dbReference>
<evidence type="ECO:0000256" key="5">
    <source>
        <dbReference type="RuleBase" id="RU361168"/>
    </source>
</evidence>